<keyword evidence="10" id="KW-0472">Membrane</keyword>
<dbReference type="EC" id="2.7.13.3" evidence="3"/>
<accession>A0A7Z0QTA1</accession>
<evidence type="ECO:0000256" key="7">
    <source>
        <dbReference type="ARBA" id="ARBA00022777"/>
    </source>
</evidence>
<dbReference type="SMART" id="SM00387">
    <property type="entry name" value="HATPase_c"/>
    <property type="match status" value="1"/>
</dbReference>
<dbReference type="InterPro" id="IPR005467">
    <property type="entry name" value="His_kinase_dom"/>
</dbReference>
<dbReference type="AlphaFoldDB" id="A0A7Z0QTA1"/>
<reference evidence="13 14" key="1">
    <citation type="submission" date="2020-07" db="EMBL/GenBank/DDBJ databases">
        <title>isolation of Luteimonas sp. SJ-16.</title>
        <authorList>
            <person name="Huang X.-X."/>
            <person name="Xu L."/>
            <person name="Sun J.-Q."/>
        </authorList>
    </citation>
    <scope>NUCLEOTIDE SEQUENCE [LARGE SCALE GENOMIC DNA]</scope>
    <source>
        <strain evidence="13 14">SJ-16</strain>
    </source>
</reference>
<comment type="subcellular location">
    <subcellularLocation>
        <location evidence="2">Membrane</location>
    </subcellularLocation>
</comment>
<feature type="transmembrane region" description="Helical" evidence="10">
    <location>
        <begin position="144"/>
        <end position="164"/>
    </location>
</feature>
<dbReference type="Gene3D" id="6.10.340.10">
    <property type="match status" value="1"/>
</dbReference>
<dbReference type="EMBL" id="JACCJZ010000018">
    <property type="protein sequence ID" value="NYZ63375.1"/>
    <property type="molecule type" value="Genomic_DNA"/>
</dbReference>
<dbReference type="PROSITE" id="PS50109">
    <property type="entry name" value="HIS_KIN"/>
    <property type="match status" value="1"/>
</dbReference>
<dbReference type="Proteomes" id="UP000589896">
    <property type="component" value="Unassembled WGS sequence"/>
</dbReference>
<evidence type="ECO:0000256" key="8">
    <source>
        <dbReference type="ARBA" id="ARBA00022989"/>
    </source>
</evidence>
<protein>
    <recommendedName>
        <fullName evidence="3">histidine kinase</fullName>
        <ecNumber evidence="3">2.7.13.3</ecNumber>
    </recommendedName>
</protein>
<dbReference type="GO" id="GO:0005886">
    <property type="term" value="C:plasma membrane"/>
    <property type="evidence" value="ECO:0007669"/>
    <property type="project" value="TreeGrafter"/>
</dbReference>
<dbReference type="Gene3D" id="1.10.287.130">
    <property type="match status" value="1"/>
</dbReference>
<keyword evidence="14" id="KW-1185">Reference proteome</keyword>
<feature type="domain" description="Histidine kinase" evidence="11">
    <location>
        <begin position="226"/>
        <end position="404"/>
    </location>
</feature>
<dbReference type="CDD" id="cd00082">
    <property type="entry name" value="HisKA"/>
    <property type="match status" value="1"/>
</dbReference>
<dbReference type="SUPFAM" id="SSF55874">
    <property type="entry name" value="ATPase domain of HSP90 chaperone/DNA topoisomerase II/histidine kinase"/>
    <property type="match status" value="1"/>
</dbReference>
<dbReference type="InterPro" id="IPR003594">
    <property type="entry name" value="HATPase_dom"/>
</dbReference>
<feature type="transmembrane region" description="Helical" evidence="10">
    <location>
        <begin position="14"/>
        <end position="40"/>
    </location>
</feature>
<dbReference type="InterPro" id="IPR036097">
    <property type="entry name" value="HisK_dim/P_sf"/>
</dbReference>
<evidence type="ECO:0000256" key="1">
    <source>
        <dbReference type="ARBA" id="ARBA00000085"/>
    </source>
</evidence>
<dbReference type="Pfam" id="PF02518">
    <property type="entry name" value="HATPase_c"/>
    <property type="match status" value="1"/>
</dbReference>
<evidence type="ECO:0000256" key="9">
    <source>
        <dbReference type="ARBA" id="ARBA00023012"/>
    </source>
</evidence>
<dbReference type="GO" id="GO:0000155">
    <property type="term" value="F:phosphorelay sensor kinase activity"/>
    <property type="evidence" value="ECO:0007669"/>
    <property type="project" value="InterPro"/>
</dbReference>
<keyword evidence="9" id="KW-0902">Two-component regulatory system</keyword>
<dbReference type="InterPro" id="IPR050428">
    <property type="entry name" value="TCS_sensor_his_kinase"/>
</dbReference>
<dbReference type="RefSeq" id="WP_180545605.1">
    <property type="nucleotide sequence ID" value="NZ_JACCJZ010000018.1"/>
</dbReference>
<evidence type="ECO:0000256" key="3">
    <source>
        <dbReference type="ARBA" id="ARBA00012438"/>
    </source>
</evidence>
<evidence type="ECO:0000259" key="12">
    <source>
        <dbReference type="PROSITE" id="PS50885"/>
    </source>
</evidence>
<comment type="caution">
    <text evidence="13">The sequence shown here is derived from an EMBL/GenBank/DDBJ whole genome shotgun (WGS) entry which is preliminary data.</text>
</comment>
<evidence type="ECO:0000256" key="4">
    <source>
        <dbReference type="ARBA" id="ARBA00022553"/>
    </source>
</evidence>
<dbReference type="PANTHER" id="PTHR45436">
    <property type="entry name" value="SENSOR HISTIDINE KINASE YKOH"/>
    <property type="match status" value="1"/>
</dbReference>
<sequence>MSALSRRHRLRHRLMLAFSGFALLVALLYGFYVVLFAYLVEDAVFQGLLEDEAAAQLAHHADTGAWTTPRLRFVSVYVDPAAMPDALGARLAESPWRREFPGRSGRHYHLQALEPTGDAAPGWLLAEVSGHLVVRPMRDGILQWLGWSGLAVTLLALLLGAWLARRMTEPLSRLAALMDDAMPAELPAGFAVGFPDDEVGTLARGLERLIGRVDAFVLREREFTRDASHELRTPLAVIRSACERLGARTDLGIDAQRQLEHVRQSAQQLERTVAALLALAREDGAEAATDIALLPVLERVIVDQAPLLDGRDVALRIDVPEVTQVRWPSTVLHIVLSNLVGNALVHGGVGDVVIDVDAGWLRIANAGAWPGDAAFQPFVKGEASAGIGLGLAIVRRLCARHRIGLRFESDGVATVVCLALAPSDDAVH</sequence>
<evidence type="ECO:0000313" key="14">
    <source>
        <dbReference type="Proteomes" id="UP000589896"/>
    </source>
</evidence>
<gene>
    <name evidence="13" type="ORF">H0E82_11475</name>
</gene>
<dbReference type="InterPro" id="IPR003661">
    <property type="entry name" value="HisK_dim/P_dom"/>
</dbReference>
<name>A0A7Z0QTA1_9GAMM</name>
<feature type="domain" description="HAMP" evidence="12">
    <location>
        <begin position="165"/>
        <end position="218"/>
    </location>
</feature>
<evidence type="ECO:0000256" key="10">
    <source>
        <dbReference type="SAM" id="Phobius"/>
    </source>
</evidence>
<dbReference type="Pfam" id="PF00512">
    <property type="entry name" value="HisKA"/>
    <property type="match status" value="1"/>
</dbReference>
<dbReference type="PROSITE" id="PS50885">
    <property type="entry name" value="HAMP"/>
    <property type="match status" value="1"/>
</dbReference>
<dbReference type="SUPFAM" id="SSF47384">
    <property type="entry name" value="Homodimeric domain of signal transducing histidine kinase"/>
    <property type="match status" value="1"/>
</dbReference>
<dbReference type="InterPro" id="IPR003660">
    <property type="entry name" value="HAMP_dom"/>
</dbReference>
<evidence type="ECO:0000256" key="6">
    <source>
        <dbReference type="ARBA" id="ARBA00022692"/>
    </source>
</evidence>
<evidence type="ECO:0000256" key="2">
    <source>
        <dbReference type="ARBA" id="ARBA00004370"/>
    </source>
</evidence>
<evidence type="ECO:0000313" key="13">
    <source>
        <dbReference type="EMBL" id="NYZ63375.1"/>
    </source>
</evidence>
<keyword evidence="6 10" id="KW-0812">Transmembrane</keyword>
<keyword evidence="7 13" id="KW-0418">Kinase</keyword>
<keyword evidence="4" id="KW-0597">Phosphoprotein</keyword>
<dbReference type="SMART" id="SM00388">
    <property type="entry name" value="HisKA"/>
    <property type="match status" value="1"/>
</dbReference>
<dbReference type="InterPro" id="IPR036890">
    <property type="entry name" value="HATPase_C_sf"/>
</dbReference>
<dbReference type="PANTHER" id="PTHR45436:SF16">
    <property type="entry name" value="HISTIDINE KINASE"/>
    <property type="match status" value="1"/>
</dbReference>
<keyword evidence="5" id="KW-0808">Transferase</keyword>
<dbReference type="Gene3D" id="3.30.565.10">
    <property type="entry name" value="Histidine kinase-like ATPase, C-terminal domain"/>
    <property type="match status" value="1"/>
</dbReference>
<organism evidence="13 14">
    <name type="scientific">Luteimonas deserti</name>
    <dbReference type="NCBI Taxonomy" id="2752306"/>
    <lineage>
        <taxon>Bacteria</taxon>
        <taxon>Pseudomonadati</taxon>
        <taxon>Pseudomonadota</taxon>
        <taxon>Gammaproteobacteria</taxon>
        <taxon>Lysobacterales</taxon>
        <taxon>Lysobacteraceae</taxon>
        <taxon>Luteimonas</taxon>
    </lineage>
</organism>
<evidence type="ECO:0000259" key="11">
    <source>
        <dbReference type="PROSITE" id="PS50109"/>
    </source>
</evidence>
<evidence type="ECO:0000256" key="5">
    <source>
        <dbReference type="ARBA" id="ARBA00022679"/>
    </source>
</evidence>
<proteinExistence type="predicted"/>
<keyword evidence="8 10" id="KW-1133">Transmembrane helix</keyword>
<comment type="catalytic activity">
    <reaction evidence="1">
        <text>ATP + protein L-histidine = ADP + protein N-phospho-L-histidine.</text>
        <dbReference type="EC" id="2.7.13.3"/>
    </reaction>
</comment>